<evidence type="ECO:0000313" key="2">
    <source>
        <dbReference type="Proteomes" id="UP000886998"/>
    </source>
</evidence>
<dbReference type="EMBL" id="BMAV01002103">
    <property type="protein sequence ID" value="GFY40795.1"/>
    <property type="molecule type" value="Genomic_DNA"/>
</dbReference>
<dbReference type="AlphaFoldDB" id="A0A8X6WU45"/>
<dbReference type="Proteomes" id="UP000886998">
    <property type="component" value="Unassembled WGS sequence"/>
</dbReference>
<accession>A0A8X6WU45</accession>
<sequence length="106" mass="11967">MDILLRYIREIYIGQSSFGDIYAAHCVLDDGTNIIMFDGTLLMPSVPVDITGFSLVLTITECSSGVDPSQRMTYLIIQCGVYDEQCSKRLYRIRTAEILQFSELLT</sequence>
<evidence type="ECO:0000313" key="1">
    <source>
        <dbReference type="EMBL" id="GFY40795.1"/>
    </source>
</evidence>
<name>A0A8X6WU45_9ARAC</name>
<keyword evidence="2" id="KW-1185">Reference proteome</keyword>
<organism evidence="1 2">
    <name type="scientific">Trichonephila inaurata madagascariensis</name>
    <dbReference type="NCBI Taxonomy" id="2747483"/>
    <lineage>
        <taxon>Eukaryota</taxon>
        <taxon>Metazoa</taxon>
        <taxon>Ecdysozoa</taxon>
        <taxon>Arthropoda</taxon>
        <taxon>Chelicerata</taxon>
        <taxon>Arachnida</taxon>
        <taxon>Araneae</taxon>
        <taxon>Araneomorphae</taxon>
        <taxon>Entelegynae</taxon>
        <taxon>Araneoidea</taxon>
        <taxon>Nephilidae</taxon>
        <taxon>Trichonephila</taxon>
        <taxon>Trichonephila inaurata</taxon>
    </lineage>
</organism>
<protein>
    <submittedName>
        <fullName evidence="1">Uncharacterized protein</fullName>
    </submittedName>
</protein>
<gene>
    <name evidence="1" type="ORF">TNIN_362921</name>
</gene>
<reference evidence="1" key="1">
    <citation type="submission" date="2020-08" db="EMBL/GenBank/DDBJ databases">
        <title>Multicomponent nature underlies the extraordinary mechanical properties of spider dragline silk.</title>
        <authorList>
            <person name="Kono N."/>
            <person name="Nakamura H."/>
            <person name="Mori M."/>
            <person name="Yoshida Y."/>
            <person name="Ohtoshi R."/>
            <person name="Malay A.D."/>
            <person name="Moran D.A.P."/>
            <person name="Tomita M."/>
            <person name="Numata K."/>
            <person name="Arakawa K."/>
        </authorList>
    </citation>
    <scope>NUCLEOTIDE SEQUENCE</scope>
</reference>
<proteinExistence type="predicted"/>
<dbReference type="OrthoDB" id="7981625at2759"/>
<comment type="caution">
    <text evidence="1">The sequence shown here is derived from an EMBL/GenBank/DDBJ whole genome shotgun (WGS) entry which is preliminary data.</text>
</comment>